<evidence type="ECO:0000313" key="2">
    <source>
        <dbReference type="Proteomes" id="UP000235145"/>
    </source>
</evidence>
<name>A0A9R1X1B9_LACSA</name>
<dbReference type="PANTHER" id="PTHR33116">
    <property type="entry name" value="REVERSE TRANSCRIPTASE ZINC-BINDING DOMAIN-CONTAINING PROTEIN-RELATED-RELATED"/>
    <property type="match status" value="1"/>
</dbReference>
<gene>
    <name evidence="1" type="ORF">LSAT_V11C700384540</name>
</gene>
<proteinExistence type="predicted"/>
<reference evidence="1 2" key="1">
    <citation type="journal article" date="2017" name="Nat. Commun.">
        <title>Genome assembly with in vitro proximity ligation data and whole-genome triplication in lettuce.</title>
        <authorList>
            <person name="Reyes-Chin-Wo S."/>
            <person name="Wang Z."/>
            <person name="Yang X."/>
            <person name="Kozik A."/>
            <person name="Arikit S."/>
            <person name="Song C."/>
            <person name="Xia L."/>
            <person name="Froenicke L."/>
            <person name="Lavelle D.O."/>
            <person name="Truco M.J."/>
            <person name="Xia R."/>
            <person name="Zhu S."/>
            <person name="Xu C."/>
            <person name="Xu H."/>
            <person name="Xu X."/>
            <person name="Cox K."/>
            <person name="Korf I."/>
            <person name="Meyers B.C."/>
            <person name="Michelmore R.W."/>
        </authorList>
    </citation>
    <scope>NUCLEOTIDE SEQUENCE [LARGE SCALE GENOMIC DNA]</scope>
    <source>
        <strain evidence="2">cv. Salinas</strain>
        <tissue evidence="1">Seedlings</tissue>
    </source>
</reference>
<comment type="caution">
    <text evidence="1">The sequence shown here is derived from an EMBL/GenBank/DDBJ whole genome shotgun (WGS) entry which is preliminary data.</text>
</comment>
<dbReference type="AlphaFoldDB" id="A0A9R1X1B9"/>
<dbReference type="PANTHER" id="PTHR33116:SF79">
    <property type="entry name" value="REVERSE TRANSCRIPTASE DOMAIN, ZINC FINGER, CCHC-TYPE-RELATED"/>
    <property type="match status" value="1"/>
</dbReference>
<evidence type="ECO:0008006" key="3">
    <source>
        <dbReference type="Google" id="ProtNLM"/>
    </source>
</evidence>
<accession>A0A9R1X1B9</accession>
<evidence type="ECO:0000313" key="1">
    <source>
        <dbReference type="EMBL" id="KAJ0196885.1"/>
    </source>
</evidence>
<dbReference type="Proteomes" id="UP000235145">
    <property type="component" value="Unassembled WGS sequence"/>
</dbReference>
<sequence length="100" mass="11364">MEGYKVYPSFNVEISKNDLLTHGDNIKNLSRILKCFHISSGINVNFLKSRLFGTSILDQEIRRMANVLGCVKSFPFSYLGVSVVANVALKKHWELIIDNF</sequence>
<protein>
    <recommendedName>
        <fullName evidence="3">Reverse transcriptase domain-containing protein</fullName>
    </recommendedName>
</protein>
<keyword evidence="2" id="KW-1185">Reference proteome</keyword>
<organism evidence="1 2">
    <name type="scientific">Lactuca sativa</name>
    <name type="common">Garden lettuce</name>
    <dbReference type="NCBI Taxonomy" id="4236"/>
    <lineage>
        <taxon>Eukaryota</taxon>
        <taxon>Viridiplantae</taxon>
        <taxon>Streptophyta</taxon>
        <taxon>Embryophyta</taxon>
        <taxon>Tracheophyta</taxon>
        <taxon>Spermatophyta</taxon>
        <taxon>Magnoliopsida</taxon>
        <taxon>eudicotyledons</taxon>
        <taxon>Gunneridae</taxon>
        <taxon>Pentapetalae</taxon>
        <taxon>asterids</taxon>
        <taxon>campanulids</taxon>
        <taxon>Asterales</taxon>
        <taxon>Asteraceae</taxon>
        <taxon>Cichorioideae</taxon>
        <taxon>Cichorieae</taxon>
        <taxon>Lactucinae</taxon>
        <taxon>Lactuca</taxon>
    </lineage>
</organism>
<dbReference type="EMBL" id="NBSK02000007">
    <property type="protein sequence ID" value="KAJ0196885.1"/>
    <property type="molecule type" value="Genomic_DNA"/>
</dbReference>